<comment type="subcellular location">
    <subcellularLocation>
        <location evidence="1">Secreted</location>
    </subcellularLocation>
</comment>
<sequence length="136" mass="15797">MTILSFDMLLLLLGATLIVSSFTYECDVTSFPESQRELGQHVCRLENEVSVLEAAVQEILQRTDITLNSSDEPSIEKRKNEFIRFGKRSLNDVKRKNEFIRFGKRKNEFIRFGRSDPLLYDGAAVEKRKNEFIRFG</sequence>
<feature type="signal peptide" evidence="7">
    <location>
        <begin position="1"/>
        <end position="23"/>
    </location>
</feature>
<dbReference type="GO" id="GO:0005576">
    <property type="term" value="C:extracellular region"/>
    <property type="evidence" value="ECO:0007669"/>
    <property type="project" value="UniProtKB-SubCell"/>
</dbReference>
<dbReference type="InterPro" id="IPR002544">
    <property type="entry name" value="FMRFamid-related_peptide-like"/>
</dbReference>
<keyword evidence="7" id="KW-0732">Signal</keyword>
<proteinExistence type="inferred from homology"/>
<evidence type="ECO:0000256" key="5">
    <source>
        <dbReference type="ARBA" id="ARBA00022815"/>
    </source>
</evidence>
<dbReference type="PANTHER" id="PTHR20986:SF18">
    <property type="entry name" value="FMRF-LIKE PEPTIDE"/>
    <property type="match status" value="1"/>
</dbReference>
<name>A0AA36HFR2_CYLNA</name>
<dbReference type="PANTHER" id="PTHR20986">
    <property type="entry name" value="FMRFAMIDE-RELATED PEPTIDES"/>
    <property type="match status" value="1"/>
</dbReference>
<comment type="caution">
    <text evidence="8">The sequence shown here is derived from an EMBL/GenBank/DDBJ whole genome shotgun (WGS) entry which is preliminary data.</text>
</comment>
<dbReference type="Proteomes" id="UP001176961">
    <property type="component" value="Unassembled WGS sequence"/>
</dbReference>
<evidence type="ECO:0000256" key="6">
    <source>
        <dbReference type="ARBA" id="ARBA00023320"/>
    </source>
</evidence>
<dbReference type="GO" id="GO:0007218">
    <property type="term" value="P:neuropeptide signaling pathway"/>
    <property type="evidence" value="ECO:0007669"/>
    <property type="project" value="UniProtKB-KW"/>
</dbReference>
<evidence type="ECO:0000313" key="8">
    <source>
        <dbReference type="EMBL" id="CAJ0609566.1"/>
    </source>
</evidence>
<keyword evidence="4" id="KW-0165">Cleavage on pair of basic residues</keyword>
<comment type="similarity">
    <text evidence="2">Belongs to the FARP (FMRFamide related peptide) family.</text>
</comment>
<keyword evidence="5" id="KW-0027">Amidation</keyword>
<dbReference type="EMBL" id="CATQJL010000326">
    <property type="protein sequence ID" value="CAJ0609566.1"/>
    <property type="molecule type" value="Genomic_DNA"/>
</dbReference>
<organism evidence="8 9">
    <name type="scientific">Cylicocyclus nassatus</name>
    <name type="common">Nematode worm</name>
    <dbReference type="NCBI Taxonomy" id="53992"/>
    <lineage>
        <taxon>Eukaryota</taxon>
        <taxon>Metazoa</taxon>
        <taxon>Ecdysozoa</taxon>
        <taxon>Nematoda</taxon>
        <taxon>Chromadorea</taxon>
        <taxon>Rhabditida</taxon>
        <taxon>Rhabditina</taxon>
        <taxon>Rhabditomorpha</taxon>
        <taxon>Strongyloidea</taxon>
        <taxon>Strongylidae</taxon>
        <taxon>Cylicocyclus</taxon>
    </lineage>
</organism>
<dbReference type="Pfam" id="PF01581">
    <property type="entry name" value="FARP"/>
    <property type="match status" value="4"/>
</dbReference>
<evidence type="ECO:0000256" key="7">
    <source>
        <dbReference type="SAM" id="SignalP"/>
    </source>
</evidence>
<evidence type="ECO:0000256" key="3">
    <source>
        <dbReference type="ARBA" id="ARBA00022525"/>
    </source>
</evidence>
<evidence type="ECO:0000256" key="2">
    <source>
        <dbReference type="ARBA" id="ARBA00006356"/>
    </source>
</evidence>
<evidence type="ECO:0000313" key="9">
    <source>
        <dbReference type="Proteomes" id="UP001176961"/>
    </source>
</evidence>
<reference evidence="8" key="1">
    <citation type="submission" date="2023-07" db="EMBL/GenBank/DDBJ databases">
        <authorList>
            <consortium name="CYATHOMIX"/>
        </authorList>
    </citation>
    <scope>NUCLEOTIDE SEQUENCE</scope>
    <source>
        <strain evidence="8">N/A</strain>
    </source>
</reference>
<evidence type="ECO:0000256" key="4">
    <source>
        <dbReference type="ARBA" id="ARBA00022685"/>
    </source>
</evidence>
<accession>A0AA36HFR2</accession>
<dbReference type="AlphaFoldDB" id="A0AA36HFR2"/>
<keyword evidence="3" id="KW-0964">Secreted</keyword>
<feature type="chain" id="PRO_5041298314" evidence="7">
    <location>
        <begin position="24"/>
        <end position="136"/>
    </location>
</feature>
<keyword evidence="9" id="KW-1185">Reference proteome</keyword>
<dbReference type="InterPro" id="IPR051041">
    <property type="entry name" value="FMRFamide-related_np"/>
</dbReference>
<evidence type="ECO:0000256" key="1">
    <source>
        <dbReference type="ARBA" id="ARBA00004613"/>
    </source>
</evidence>
<gene>
    <name evidence="8" type="ORF">CYNAS_LOCUS21549</name>
</gene>
<keyword evidence="6" id="KW-0527">Neuropeptide</keyword>
<protein>
    <submittedName>
        <fullName evidence="8">Uncharacterized protein</fullName>
    </submittedName>
</protein>